<dbReference type="GO" id="GO:0003676">
    <property type="term" value="F:nucleic acid binding"/>
    <property type="evidence" value="ECO:0007669"/>
    <property type="project" value="InterPro"/>
</dbReference>
<feature type="compositionally biased region" description="Acidic residues" evidence="6">
    <location>
        <begin position="81"/>
        <end position="90"/>
    </location>
</feature>
<dbReference type="Proteomes" id="UP000383932">
    <property type="component" value="Unassembled WGS sequence"/>
</dbReference>
<evidence type="ECO:0000313" key="8">
    <source>
        <dbReference type="Proteomes" id="UP000383932"/>
    </source>
</evidence>
<sequence>MSDARSLLRRAKAAESEKRINHPLALYNAAGQLRCGACGTAVKPHAWEGHVISKAHRTQVARLRAEEEKEQAKKRKAAENIEVDEDEDDAEGKRRRTAEPESAPLVQSQPAGGLPVDFFSDPSQAPVSLGIDDDDEDQDQVMASEPANNPSSIDEEFAAFAKAVLQPTLKPNTTDVYEAATVSAEPELVSNVPDGFPASVLGAENADGEPNEQVEETEEEKRRRLQEEERELIMDRLRDEEMAQEEADERVVRLKARLEAVRTGKAQGVGPAPTSTPGVDKKTLLKMLRGKKKAAPS</sequence>
<dbReference type="GO" id="GO:0033314">
    <property type="term" value="P:mitotic DNA replication checkpoint signaling"/>
    <property type="evidence" value="ECO:0007669"/>
    <property type="project" value="TreeGrafter"/>
</dbReference>
<feature type="region of interest" description="Disordered" evidence="6">
    <location>
        <begin position="188"/>
        <end position="227"/>
    </location>
</feature>
<evidence type="ECO:0000256" key="4">
    <source>
        <dbReference type="ARBA" id="ARBA00022833"/>
    </source>
</evidence>
<accession>A0A5N5Q8R6</accession>
<evidence type="ECO:0000256" key="3">
    <source>
        <dbReference type="ARBA" id="ARBA00022771"/>
    </source>
</evidence>
<dbReference type="AlphaFoldDB" id="A0A5N5Q8R6"/>
<evidence type="ECO:0000313" key="7">
    <source>
        <dbReference type="EMBL" id="KAB5588115.1"/>
    </source>
</evidence>
<organism evidence="7 8">
    <name type="scientific">Ceratobasidium theobromae</name>
    <dbReference type="NCBI Taxonomy" id="1582974"/>
    <lineage>
        <taxon>Eukaryota</taxon>
        <taxon>Fungi</taxon>
        <taxon>Dikarya</taxon>
        <taxon>Basidiomycota</taxon>
        <taxon>Agaricomycotina</taxon>
        <taxon>Agaricomycetes</taxon>
        <taxon>Cantharellales</taxon>
        <taxon>Ceratobasidiaceae</taxon>
        <taxon>Ceratobasidium</taxon>
    </lineage>
</organism>
<proteinExistence type="predicted"/>
<keyword evidence="2" id="KW-0479">Metal-binding</keyword>
<reference evidence="7 8" key="1">
    <citation type="journal article" date="2019" name="Fungal Biol. Biotechnol.">
        <title>Draft genome sequence of fastidious pathogen Ceratobasidium theobromae, which causes vascular-streak dieback in Theobroma cacao.</title>
        <authorList>
            <person name="Ali S.S."/>
            <person name="Asman A."/>
            <person name="Shao J."/>
            <person name="Firmansyah A.P."/>
            <person name="Susilo A.W."/>
            <person name="Rosmana A."/>
            <person name="McMahon P."/>
            <person name="Junaid M."/>
            <person name="Guest D."/>
            <person name="Kheng T.Y."/>
            <person name="Meinhardt L.W."/>
            <person name="Bailey B.A."/>
        </authorList>
    </citation>
    <scope>NUCLEOTIDE SEQUENCE [LARGE SCALE GENOMIC DNA]</scope>
    <source>
        <strain evidence="7 8">CT2</strain>
    </source>
</reference>
<evidence type="ECO:0000256" key="2">
    <source>
        <dbReference type="ARBA" id="ARBA00022723"/>
    </source>
</evidence>
<dbReference type="InterPro" id="IPR040050">
    <property type="entry name" value="ZNF830-like"/>
</dbReference>
<keyword evidence="3" id="KW-0863">Zinc-finger</keyword>
<keyword evidence="5" id="KW-0539">Nucleus</keyword>
<gene>
    <name evidence="7" type="ORF">CTheo_8443</name>
</gene>
<dbReference type="PANTHER" id="PTHR13278">
    <property type="entry name" value="ZINC FINGER PROTEIN 830"/>
    <property type="match status" value="1"/>
</dbReference>
<dbReference type="GO" id="GO:0033260">
    <property type="term" value="P:nuclear DNA replication"/>
    <property type="evidence" value="ECO:0007669"/>
    <property type="project" value="TreeGrafter"/>
</dbReference>
<feature type="compositionally biased region" description="Acidic residues" evidence="6">
    <location>
        <begin position="206"/>
        <end position="218"/>
    </location>
</feature>
<protein>
    <recommendedName>
        <fullName evidence="9">Coiled-coil domain-containing protein 16</fullName>
    </recommendedName>
</protein>
<evidence type="ECO:0000256" key="6">
    <source>
        <dbReference type="SAM" id="MobiDB-lite"/>
    </source>
</evidence>
<evidence type="ECO:0008006" key="9">
    <source>
        <dbReference type="Google" id="ProtNLM"/>
    </source>
</evidence>
<keyword evidence="8" id="KW-1185">Reference proteome</keyword>
<evidence type="ECO:0000256" key="5">
    <source>
        <dbReference type="ARBA" id="ARBA00023242"/>
    </source>
</evidence>
<feature type="region of interest" description="Disordered" evidence="6">
    <location>
        <begin position="263"/>
        <end position="297"/>
    </location>
</feature>
<feature type="region of interest" description="Disordered" evidence="6">
    <location>
        <begin position="63"/>
        <end position="151"/>
    </location>
</feature>
<feature type="compositionally biased region" description="Basic residues" evidence="6">
    <location>
        <begin position="288"/>
        <end position="297"/>
    </location>
</feature>
<keyword evidence="4" id="KW-0862">Zinc</keyword>
<name>A0A5N5Q8R6_9AGAM</name>
<dbReference type="PANTHER" id="PTHR13278:SF0">
    <property type="entry name" value="ZINC FINGER PROTEIN 830"/>
    <property type="match status" value="1"/>
</dbReference>
<dbReference type="GO" id="GO:0008270">
    <property type="term" value="F:zinc ion binding"/>
    <property type="evidence" value="ECO:0007669"/>
    <property type="project" value="UniProtKB-KW"/>
</dbReference>
<comment type="caution">
    <text evidence="7">The sequence shown here is derived from an EMBL/GenBank/DDBJ whole genome shotgun (WGS) entry which is preliminary data.</text>
</comment>
<evidence type="ECO:0000256" key="1">
    <source>
        <dbReference type="ARBA" id="ARBA00004123"/>
    </source>
</evidence>
<dbReference type="EMBL" id="SSOP01000564">
    <property type="protein sequence ID" value="KAB5588115.1"/>
    <property type="molecule type" value="Genomic_DNA"/>
</dbReference>
<dbReference type="GO" id="GO:0044773">
    <property type="term" value="P:mitotic DNA damage checkpoint signaling"/>
    <property type="evidence" value="ECO:0007669"/>
    <property type="project" value="TreeGrafter"/>
</dbReference>
<comment type="subcellular location">
    <subcellularLocation>
        <location evidence="1">Nucleus</location>
    </subcellularLocation>
</comment>
<dbReference type="OrthoDB" id="77607at2759"/>
<dbReference type="GO" id="GO:0005681">
    <property type="term" value="C:spliceosomal complex"/>
    <property type="evidence" value="ECO:0007669"/>
    <property type="project" value="InterPro"/>
</dbReference>